<evidence type="ECO:0000313" key="3">
    <source>
        <dbReference type="Proteomes" id="UP000011740"/>
    </source>
</evidence>
<organism evidence="2 3">
    <name type="scientific">Streptomyces mobaraensis (strain ATCC 29032 / DSM 40847 / JCM 4168 / NBRC 13819 / NCIMB 11159 / IPCR 16-22)</name>
    <dbReference type="NCBI Taxonomy" id="1223523"/>
    <lineage>
        <taxon>Bacteria</taxon>
        <taxon>Bacillati</taxon>
        <taxon>Actinomycetota</taxon>
        <taxon>Actinomycetes</taxon>
        <taxon>Kitasatosporales</taxon>
        <taxon>Streptomycetaceae</taxon>
        <taxon>Streptomyces</taxon>
    </lineage>
</organism>
<dbReference type="eggNOG" id="ENOG5033N5S">
    <property type="taxonomic scope" value="Bacteria"/>
</dbReference>
<dbReference type="STRING" id="1223523.H340_14376"/>
<dbReference type="PATRIC" id="fig|1223523.3.peg.2941"/>
<evidence type="ECO:0008006" key="4">
    <source>
        <dbReference type="Google" id="ProtNLM"/>
    </source>
</evidence>
<feature type="compositionally biased region" description="Basic and acidic residues" evidence="1">
    <location>
        <begin position="228"/>
        <end position="262"/>
    </location>
</feature>
<proteinExistence type="predicted"/>
<reference evidence="2 3" key="1">
    <citation type="journal article" date="2013" name="Genome Announc.">
        <title>Whole-Genome Shotgun Assembly and Analysis of the Genome of Streptomyces mobaraensis DSM 40847, a Strain for Industrial Production of Microbial Transglutaminase.</title>
        <authorList>
            <person name="Yang H."/>
            <person name="He T."/>
            <person name="Wu W."/>
            <person name="Zhu W."/>
            <person name="Lu B."/>
            <person name="Sun W."/>
        </authorList>
    </citation>
    <scope>NUCLEOTIDE SEQUENCE [LARGE SCALE GENOMIC DNA]</scope>
    <source>
        <strain evidence="2 3">DSM 40847</strain>
    </source>
</reference>
<evidence type="ECO:0000256" key="1">
    <source>
        <dbReference type="SAM" id="MobiDB-lite"/>
    </source>
</evidence>
<feature type="region of interest" description="Disordered" evidence="1">
    <location>
        <begin position="122"/>
        <end position="379"/>
    </location>
</feature>
<protein>
    <recommendedName>
        <fullName evidence="4">DNA-binding protein</fullName>
    </recommendedName>
</protein>
<feature type="compositionally biased region" description="Low complexity" evidence="1">
    <location>
        <begin position="450"/>
        <end position="459"/>
    </location>
</feature>
<feature type="compositionally biased region" description="Polar residues" evidence="1">
    <location>
        <begin position="152"/>
        <end position="164"/>
    </location>
</feature>
<dbReference type="Proteomes" id="UP000011740">
    <property type="component" value="Unassembled WGS sequence"/>
</dbReference>
<dbReference type="EMBL" id="AORZ01000039">
    <property type="protein sequence ID" value="EME99834.1"/>
    <property type="molecule type" value="Genomic_DNA"/>
</dbReference>
<feature type="compositionally biased region" description="Pro residues" evidence="1">
    <location>
        <begin position="349"/>
        <end position="373"/>
    </location>
</feature>
<feature type="region of interest" description="Disordered" evidence="1">
    <location>
        <begin position="448"/>
        <end position="491"/>
    </location>
</feature>
<dbReference type="AlphaFoldDB" id="M3BJS3"/>
<comment type="caution">
    <text evidence="2">The sequence shown here is derived from an EMBL/GenBank/DDBJ whole genome shotgun (WGS) entry which is preliminary data.</text>
</comment>
<sequence>MTETQFSAHAGACAVAPQAAPSLAGVVHVRHRHTSHFTVVGNHLAQHRELSLVAIGIGVYVQSLPDGASVGIKDLTRRFREGEITIGRGLRELEQAGYLRRERVRTKEGRVVTVTSWHERPGAGAVVDHSGRGTPPVALARRRGRGKGAGPGQSQSEPSGQGRSQPEPWGLERSRPAPSGPGRSQLEPPRLEQSQPAPSGMEPSQLEPSGLERSRPAPSGSEPSELGQRPEPEPSRLEQRLEWQPEPSRSDRLLQRQTEPGRPEWSQRQSAPTRPEWRSEGESEGESDPDRPKQLLQRQTEPAWPGRPLQRLAEPAQSKRLLQQPAPARPERPLQQPPEPARSELSPSRPEPSPPERPPAPEPFASPPPPPDGPAADLLAGLRRHDPRLLLSEKDVRELSPAVRAWLERGVGPRQIVRTLTAELPIGRISWPARLLRHRLTHWLPPALPTGPLEPLEPLEAPRDAPPGLAPWDAPDFGVPQTGPSTPPAPLPLPLQTCDGCDRAVRAAHPTLCRDCREGAVLVGVDGEVDGVDGET</sequence>
<name>M3BJS3_STRM1</name>
<gene>
    <name evidence="2" type="ORF">H340_14376</name>
</gene>
<evidence type="ECO:0000313" key="2">
    <source>
        <dbReference type="EMBL" id="EME99834.1"/>
    </source>
</evidence>
<accession>M3BJS3</accession>